<dbReference type="Proteomes" id="UP000251960">
    <property type="component" value="Chromosome 7"/>
</dbReference>
<dbReference type="AlphaFoldDB" id="A0A3L6DVH0"/>
<name>A0A3L6DVH0_MAIZE</name>
<organism evidence="1 2">
    <name type="scientific">Zea mays</name>
    <name type="common">Maize</name>
    <dbReference type="NCBI Taxonomy" id="4577"/>
    <lineage>
        <taxon>Eukaryota</taxon>
        <taxon>Viridiplantae</taxon>
        <taxon>Streptophyta</taxon>
        <taxon>Embryophyta</taxon>
        <taxon>Tracheophyta</taxon>
        <taxon>Spermatophyta</taxon>
        <taxon>Magnoliopsida</taxon>
        <taxon>Liliopsida</taxon>
        <taxon>Poales</taxon>
        <taxon>Poaceae</taxon>
        <taxon>PACMAD clade</taxon>
        <taxon>Panicoideae</taxon>
        <taxon>Andropogonodae</taxon>
        <taxon>Andropogoneae</taxon>
        <taxon>Tripsacinae</taxon>
        <taxon>Zea</taxon>
    </lineage>
</organism>
<protein>
    <submittedName>
        <fullName evidence="1">Uncharacterized protein</fullName>
    </submittedName>
</protein>
<proteinExistence type="predicted"/>
<comment type="caution">
    <text evidence="1">The sequence shown here is derived from an EMBL/GenBank/DDBJ whole genome shotgun (WGS) entry which is preliminary data.</text>
</comment>
<sequence>MTIVGKHLSIVQDLSCQCASYMIIEMTDEQMIPFTVQCVRASAVFLAAFSSLLRKYVKDAKILRKNFVVDLLSYKDNSCLYAIPANIQQRLINITKKD</sequence>
<evidence type="ECO:0000313" key="2">
    <source>
        <dbReference type="Proteomes" id="UP000251960"/>
    </source>
</evidence>
<accession>A0A3L6DVH0</accession>
<reference evidence="1 2" key="1">
    <citation type="journal article" date="2018" name="Nat. Genet.">
        <title>Extensive intraspecific gene order and gene structural variations between Mo17 and other maize genomes.</title>
        <authorList>
            <person name="Sun S."/>
            <person name="Zhou Y."/>
            <person name="Chen J."/>
            <person name="Shi J."/>
            <person name="Zhao H."/>
            <person name="Zhao H."/>
            <person name="Song W."/>
            <person name="Zhang M."/>
            <person name="Cui Y."/>
            <person name="Dong X."/>
            <person name="Liu H."/>
            <person name="Ma X."/>
            <person name="Jiao Y."/>
            <person name="Wang B."/>
            <person name="Wei X."/>
            <person name="Stein J.C."/>
            <person name="Glaubitz J.C."/>
            <person name="Lu F."/>
            <person name="Yu G."/>
            <person name="Liang C."/>
            <person name="Fengler K."/>
            <person name="Li B."/>
            <person name="Rafalski A."/>
            <person name="Schnable P.S."/>
            <person name="Ware D.H."/>
            <person name="Buckler E.S."/>
            <person name="Lai J."/>
        </authorList>
    </citation>
    <scope>NUCLEOTIDE SEQUENCE [LARGE SCALE GENOMIC DNA]</scope>
    <source>
        <strain evidence="2">cv. Missouri 17</strain>
        <tissue evidence="1">Seedling</tissue>
    </source>
</reference>
<dbReference type="EMBL" id="NCVQ01000008">
    <property type="protein sequence ID" value="PWZ12610.1"/>
    <property type="molecule type" value="Genomic_DNA"/>
</dbReference>
<evidence type="ECO:0000313" key="1">
    <source>
        <dbReference type="EMBL" id="PWZ12610.1"/>
    </source>
</evidence>
<gene>
    <name evidence="1" type="ORF">Zm00014a_010636</name>
</gene>